<dbReference type="InterPro" id="IPR057621">
    <property type="entry name" value="Khk_prokaryotic"/>
</dbReference>
<dbReference type="Gene3D" id="3.40.1190.20">
    <property type="match status" value="1"/>
</dbReference>
<evidence type="ECO:0000313" key="5">
    <source>
        <dbReference type="Proteomes" id="UP000011632"/>
    </source>
</evidence>
<dbReference type="Proteomes" id="UP000011632">
    <property type="component" value="Unassembled WGS sequence"/>
</dbReference>
<comment type="similarity">
    <text evidence="1">Belongs to the carbohydrate kinase PfkB family.</text>
</comment>
<dbReference type="AlphaFoldDB" id="L9YBJ7"/>
<dbReference type="GO" id="GO:0016301">
    <property type="term" value="F:kinase activity"/>
    <property type="evidence" value="ECO:0007669"/>
    <property type="project" value="UniProtKB-KW"/>
</dbReference>
<accession>L9YBJ7</accession>
<name>L9YBJ7_9EURY</name>
<dbReference type="STRING" id="1227496.C489_00666"/>
<dbReference type="Pfam" id="PF25270">
    <property type="entry name" value="Khk"/>
    <property type="match status" value="1"/>
</dbReference>
<keyword evidence="2" id="KW-0808">Transferase</keyword>
<proteinExistence type="inferred from homology"/>
<dbReference type="EMBL" id="AOID01000003">
    <property type="protein sequence ID" value="ELY71435.1"/>
    <property type="molecule type" value="Genomic_DNA"/>
</dbReference>
<organism evidence="4 5">
    <name type="scientific">Natrinema versiforme JCM 10478</name>
    <dbReference type="NCBI Taxonomy" id="1227496"/>
    <lineage>
        <taxon>Archaea</taxon>
        <taxon>Methanobacteriati</taxon>
        <taxon>Methanobacteriota</taxon>
        <taxon>Stenosarchaea group</taxon>
        <taxon>Halobacteria</taxon>
        <taxon>Halobacteriales</taxon>
        <taxon>Natrialbaceae</taxon>
        <taxon>Natrinema</taxon>
    </lineage>
</organism>
<dbReference type="PANTHER" id="PTHR10584:SF166">
    <property type="entry name" value="RIBOKINASE"/>
    <property type="match status" value="1"/>
</dbReference>
<evidence type="ECO:0000256" key="2">
    <source>
        <dbReference type="ARBA" id="ARBA00022679"/>
    </source>
</evidence>
<evidence type="ECO:0000256" key="3">
    <source>
        <dbReference type="ARBA" id="ARBA00022777"/>
    </source>
</evidence>
<reference evidence="4 5" key="1">
    <citation type="journal article" date="2014" name="PLoS Genet.">
        <title>Phylogenetically driven sequencing of extremely halophilic archaea reveals strategies for static and dynamic osmo-response.</title>
        <authorList>
            <person name="Becker E.A."/>
            <person name="Seitzer P.M."/>
            <person name="Tritt A."/>
            <person name="Larsen D."/>
            <person name="Krusor M."/>
            <person name="Yao A.I."/>
            <person name="Wu D."/>
            <person name="Madern D."/>
            <person name="Eisen J.A."/>
            <person name="Darling A.E."/>
            <person name="Facciotti M.T."/>
        </authorList>
    </citation>
    <scope>NUCLEOTIDE SEQUENCE [LARGE SCALE GENOMIC DNA]</scope>
    <source>
        <strain evidence="4 5">JCM 10478</strain>
    </source>
</reference>
<evidence type="ECO:0000313" key="4">
    <source>
        <dbReference type="EMBL" id="ELY71435.1"/>
    </source>
</evidence>
<dbReference type="SUPFAM" id="SSF53613">
    <property type="entry name" value="Ribokinase-like"/>
    <property type="match status" value="1"/>
</dbReference>
<protein>
    <submittedName>
        <fullName evidence="4">PfkB domain-containing protein</fullName>
    </submittedName>
</protein>
<gene>
    <name evidence="4" type="ORF">C489_00666</name>
</gene>
<dbReference type="PANTHER" id="PTHR10584">
    <property type="entry name" value="SUGAR KINASE"/>
    <property type="match status" value="1"/>
</dbReference>
<dbReference type="PATRIC" id="fig|1227496.3.peg.138"/>
<sequence length="360" mass="37360">MPTSGPLRTVYSDELRDRLDGLETGADRRVVSLPDGSVDRWYTLSGAGGDRLEVADAFADQLADGGRAFSLEPTAVRPGGQAVNAATQIHALGETATLVGHLDHPVLSDLPFETHSMGTPATIRVVDFDADELLFSDPGPAEDWGLADLLAVVDWDRLTGAHALCCVNWVSVRGLTAVFDRLASEPPAESLPVVVDPGPIETVEPAALATLLHALSRADSATDSLEIVLSVNPTELEAAALAADVSERAGVAESDRHSTRDRVAALRSTIEITAVVSHGADAAVGATEDDTVAVDMIDLGDPVQTTGAGDRFSAGLACGLARDWPLETALALGNACAAYFVGTGETADPAALRSLLEPGD</sequence>
<evidence type="ECO:0000256" key="1">
    <source>
        <dbReference type="ARBA" id="ARBA00010688"/>
    </source>
</evidence>
<keyword evidence="3" id="KW-0418">Kinase</keyword>
<keyword evidence="5" id="KW-1185">Reference proteome</keyword>
<comment type="caution">
    <text evidence="4">The sequence shown here is derived from an EMBL/GenBank/DDBJ whole genome shotgun (WGS) entry which is preliminary data.</text>
</comment>
<dbReference type="InterPro" id="IPR029056">
    <property type="entry name" value="Ribokinase-like"/>
</dbReference>